<evidence type="ECO:0000313" key="3">
    <source>
        <dbReference type="Proteomes" id="UP000011607"/>
    </source>
</evidence>
<dbReference type="Proteomes" id="UP000011607">
    <property type="component" value="Unassembled WGS sequence"/>
</dbReference>
<feature type="transmembrane region" description="Helical" evidence="1">
    <location>
        <begin position="85"/>
        <end position="104"/>
    </location>
</feature>
<dbReference type="EMBL" id="AOMA01000003">
    <property type="protein sequence ID" value="EMA47076.1"/>
    <property type="molecule type" value="Genomic_DNA"/>
</dbReference>
<accession>M0MN54</accession>
<dbReference type="Pfam" id="PF25925">
    <property type="entry name" value="DUF7970"/>
    <property type="match status" value="1"/>
</dbReference>
<keyword evidence="1" id="KW-0812">Transmembrane</keyword>
<dbReference type="AlphaFoldDB" id="M0MN54"/>
<feature type="transmembrane region" description="Helical" evidence="1">
    <location>
        <begin position="44"/>
        <end position="64"/>
    </location>
</feature>
<comment type="caution">
    <text evidence="2">The sequence shown here is derived from an EMBL/GenBank/DDBJ whole genome shotgun (WGS) entry which is preliminary data.</text>
</comment>
<dbReference type="PATRIC" id="fig|1227454.3.peg.26"/>
<keyword evidence="3" id="KW-1185">Reference proteome</keyword>
<evidence type="ECO:0000313" key="2">
    <source>
        <dbReference type="EMBL" id="EMA47076.1"/>
    </source>
</evidence>
<evidence type="ECO:0000256" key="1">
    <source>
        <dbReference type="SAM" id="Phobius"/>
    </source>
</evidence>
<protein>
    <submittedName>
        <fullName evidence="2">Mn2+ and Fe2+ transporter-like protein</fullName>
    </submittedName>
</protein>
<reference evidence="2 3" key="1">
    <citation type="journal article" date="2014" name="PLoS Genet.">
        <title>Phylogenetically driven sequencing of extremely halophilic archaea reveals strategies for static and dynamic osmo-response.</title>
        <authorList>
            <person name="Becker E.A."/>
            <person name="Seitzer P.M."/>
            <person name="Tritt A."/>
            <person name="Larsen D."/>
            <person name="Krusor M."/>
            <person name="Yao A.I."/>
            <person name="Wu D."/>
            <person name="Madern D."/>
            <person name="Eisen J.A."/>
            <person name="Darling A.E."/>
            <person name="Facciotti M.T."/>
        </authorList>
    </citation>
    <scope>NUCLEOTIDE SEQUENCE [LARGE SCALE GENOMIC DNA]</scope>
    <source>
        <strain evidence="2 3">JCM 10879</strain>
    </source>
</reference>
<keyword evidence="1" id="KW-0472">Membrane</keyword>
<feature type="transmembrane region" description="Helical" evidence="1">
    <location>
        <begin position="110"/>
        <end position="130"/>
    </location>
</feature>
<organism evidence="2 3">
    <name type="scientific">Halobiforma nitratireducens JCM 10879</name>
    <dbReference type="NCBI Taxonomy" id="1227454"/>
    <lineage>
        <taxon>Archaea</taxon>
        <taxon>Methanobacteriati</taxon>
        <taxon>Methanobacteriota</taxon>
        <taxon>Stenosarchaea group</taxon>
        <taxon>Halobacteria</taxon>
        <taxon>Halobacteriales</taxon>
        <taxon>Natrialbaceae</taxon>
        <taxon>Halobiforma</taxon>
    </lineage>
</organism>
<dbReference type="eggNOG" id="arCOG02801">
    <property type="taxonomic scope" value="Archaea"/>
</dbReference>
<proteinExistence type="predicted"/>
<feature type="transmembrane region" description="Helical" evidence="1">
    <location>
        <begin position="20"/>
        <end position="38"/>
    </location>
</feature>
<sequence>MSTIRATVDDTVLDFAHRYGLAFVMVASYFGSGSVFIVSQAGVLHGYTLLWAAAGAALLGFMAQDMSARLGIHGTPLMVFVRRKLGQPIAVGLAAAVGAGVSFMTGGVVGWQPIAVLATLGAIAVGLLNYDNVENLMITLLVVDTQSNVKQGSDMVQFYLRELVQDVEENLVDAVEDELGASVSKTNVREPAYVVAMRQPEIVAEELERWGFEDE</sequence>
<gene>
    <name evidence="2" type="ORF">C446_00135</name>
</gene>
<keyword evidence="1" id="KW-1133">Transmembrane helix</keyword>
<name>M0MN54_9EURY</name>
<dbReference type="eggNOG" id="arCOG04531">
    <property type="taxonomic scope" value="Archaea"/>
</dbReference>
<dbReference type="STRING" id="1227454.C446_00135"/>
<dbReference type="InterPro" id="IPR058276">
    <property type="entry name" value="DUF7970"/>
</dbReference>